<evidence type="ECO:0000256" key="6">
    <source>
        <dbReference type="PROSITE-ProRule" id="PRU01250"/>
    </source>
</evidence>
<keyword evidence="5 6" id="KW-0143">Chaperone</keyword>
<dbReference type="EMBL" id="MTEJ01000694">
    <property type="protein sequence ID" value="OQW99527.1"/>
    <property type="molecule type" value="Genomic_DNA"/>
</dbReference>
<feature type="binding site" evidence="6">
    <location>
        <position position="30"/>
    </location>
    <ligand>
        <name>Zn(2+)</name>
        <dbReference type="ChEBI" id="CHEBI:29105"/>
    </ligand>
</feature>
<dbReference type="InterPro" id="IPR059188">
    <property type="entry name" value="Znf_CLPX-like"/>
</dbReference>
<gene>
    <name evidence="8" type="ORF">BWK73_50285</name>
</gene>
<dbReference type="InterPro" id="IPR003593">
    <property type="entry name" value="AAA+_ATPase"/>
</dbReference>
<dbReference type="FunFam" id="1.10.8.60:FF:000002">
    <property type="entry name" value="ATP-dependent Clp protease ATP-binding subunit ClpX"/>
    <property type="match status" value="1"/>
</dbReference>
<dbReference type="InterPro" id="IPR038366">
    <property type="entry name" value="Znf_CppX_C4_sf"/>
</dbReference>
<keyword evidence="1 6" id="KW-0479">Metal-binding</keyword>
<dbReference type="Pfam" id="PF07724">
    <property type="entry name" value="AAA_2"/>
    <property type="match status" value="1"/>
</dbReference>
<organism evidence="8 9">
    <name type="scientific">Thiothrix lacustris</name>
    <dbReference type="NCBI Taxonomy" id="525917"/>
    <lineage>
        <taxon>Bacteria</taxon>
        <taxon>Pseudomonadati</taxon>
        <taxon>Pseudomonadota</taxon>
        <taxon>Gammaproteobacteria</taxon>
        <taxon>Thiotrichales</taxon>
        <taxon>Thiotrichaceae</taxon>
        <taxon>Thiothrix</taxon>
    </lineage>
</organism>
<dbReference type="InterPro" id="IPR010603">
    <property type="entry name" value="Znf_CppX_C4"/>
</dbReference>
<dbReference type="PANTHER" id="PTHR48102:SF7">
    <property type="entry name" value="ATP-DEPENDENT CLP PROTEASE ATP-BINDING SUBUNIT CLPX-LIKE, MITOCHONDRIAL"/>
    <property type="match status" value="1"/>
</dbReference>
<reference evidence="8 9" key="1">
    <citation type="submission" date="2017-01" db="EMBL/GenBank/DDBJ databases">
        <title>Novel large sulfur bacteria in the metagenomes of groundwater-fed chemosynthetic microbial mats in the Lake Huron basin.</title>
        <authorList>
            <person name="Sharrar A.M."/>
            <person name="Flood B.E."/>
            <person name="Bailey J.V."/>
            <person name="Jones D.S."/>
            <person name="Biddanda B."/>
            <person name="Ruberg S.A."/>
            <person name="Marcus D.N."/>
            <person name="Dick G.J."/>
        </authorList>
    </citation>
    <scope>NUCLEOTIDE SEQUENCE [LARGE SCALE GENOMIC DNA]</scope>
    <source>
        <strain evidence="8">A8</strain>
    </source>
</reference>
<dbReference type="InterPro" id="IPR019489">
    <property type="entry name" value="Clp_ATPase_C"/>
</dbReference>
<dbReference type="InterPro" id="IPR027417">
    <property type="entry name" value="P-loop_NTPase"/>
</dbReference>
<dbReference type="GO" id="GO:0051082">
    <property type="term" value="F:unfolded protein binding"/>
    <property type="evidence" value="ECO:0007669"/>
    <property type="project" value="UniProtKB-UniRule"/>
</dbReference>
<evidence type="ECO:0000256" key="5">
    <source>
        <dbReference type="ARBA" id="ARBA00023186"/>
    </source>
</evidence>
<feature type="binding site" evidence="6">
    <location>
        <position position="8"/>
    </location>
    <ligand>
        <name>Zn(2+)</name>
        <dbReference type="ChEBI" id="CHEBI:29105"/>
    </ligand>
</feature>
<dbReference type="NCBIfam" id="NF003745">
    <property type="entry name" value="PRK05342.1"/>
    <property type="match status" value="1"/>
</dbReference>
<accession>A0A1Y1Q8G6</accession>
<keyword evidence="3 6" id="KW-0862">Zinc</keyword>
<keyword evidence="8" id="KW-0378">Hydrolase</keyword>
<dbReference type="SMART" id="SM00994">
    <property type="entry name" value="zf-C4_ClpX"/>
    <property type="match status" value="1"/>
</dbReference>
<dbReference type="InterPro" id="IPR050052">
    <property type="entry name" value="ATP-dep_Clp_protease_ClpX"/>
</dbReference>
<dbReference type="NCBIfam" id="TIGR00382">
    <property type="entry name" value="clpX"/>
    <property type="match status" value="1"/>
</dbReference>
<evidence type="ECO:0000256" key="2">
    <source>
        <dbReference type="ARBA" id="ARBA00022741"/>
    </source>
</evidence>
<dbReference type="Pfam" id="PF10431">
    <property type="entry name" value="ClpB_D2-small"/>
    <property type="match status" value="1"/>
</dbReference>
<keyword evidence="2" id="KW-0547">Nucleotide-binding</keyword>
<dbReference type="GO" id="GO:0008270">
    <property type="term" value="F:zinc ion binding"/>
    <property type="evidence" value="ECO:0007669"/>
    <property type="project" value="UniProtKB-UniRule"/>
</dbReference>
<dbReference type="CDD" id="cd19497">
    <property type="entry name" value="RecA-like_ClpX"/>
    <property type="match status" value="1"/>
</dbReference>
<evidence type="ECO:0000313" key="8">
    <source>
        <dbReference type="EMBL" id="OQW99527.1"/>
    </source>
</evidence>
<dbReference type="InterPro" id="IPR003959">
    <property type="entry name" value="ATPase_AAA_core"/>
</dbReference>
<dbReference type="GO" id="GO:0008233">
    <property type="term" value="F:peptidase activity"/>
    <property type="evidence" value="ECO:0007669"/>
    <property type="project" value="UniProtKB-KW"/>
</dbReference>
<feature type="domain" description="ClpX-type ZB" evidence="7">
    <location>
        <begin position="1"/>
        <end position="49"/>
    </location>
</feature>
<comment type="similarity">
    <text evidence="6">Belongs to the ClpX chaperone family.</text>
</comment>
<dbReference type="GO" id="GO:0005524">
    <property type="term" value="F:ATP binding"/>
    <property type="evidence" value="ECO:0007669"/>
    <property type="project" value="UniProtKB-KW"/>
</dbReference>
<dbReference type="GO" id="GO:0051301">
    <property type="term" value="P:cell division"/>
    <property type="evidence" value="ECO:0007669"/>
    <property type="project" value="TreeGrafter"/>
</dbReference>
<keyword evidence="4 8" id="KW-0067">ATP-binding</keyword>
<dbReference type="PROSITE" id="PS51902">
    <property type="entry name" value="CLPX_ZB"/>
    <property type="match status" value="1"/>
</dbReference>
<dbReference type="GO" id="GO:0009376">
    <property type="term" value="C:HslUV protease complex"/>
    <property type="evidence" value="ECO:0007669"/>
    <property type="project" value="TreeGrafter"/>
</dbReference>
<dbReference type="GO" id="GO:0140662">
    <property type="term" value="F:ATP-dependent protein folding chaperone"/>
    <property type="evidence" value="ECO:0007669"/>
    <property type="project" value="InterPro"/>
</dbReference>
<name>A0A1Y1Q8G6_9GAMM</name>
<dbReference type="GO" id="GO:0016887">
    <property type="term" value="F:ATP hydrolysis activity"/>
    <property type="evidence" value="ECO:0007669"/>
    <property type="project" value="InterPro"/>
</dbReference>
<dbReference type="GO" id="GO:0051603">
    <property type="term" value="P:proteolysis involved in protein catabolic process"/>
    <property type="evidence" value="ECO:0007669"/>
    <property type="project" value="TreeGrafter"/>
</dbReference>
<dbReference type="Gene3D" id="1.10.8.60">
    <property type="match status" value="1"/>
</dbReference>
<dbReference type="GO" id="GO:0046983">
    <property type="term" value="F:protein dimerization activity"/>
    <property type="evidence" value="ECO:0007669"/>
    <property type="project" value="UniProtKB-UniRule"/>
</dbReference>
<dbReference type="Gene3D" id="3.40.50.300">
    <property type="entry name" value="P-loop containing nucleotide triphosphate hydrolases"/>
    <property type="match status" value="1"/>
</dbReference>
<evidence type="ECO:0000313" key="9">
    <source>
        <dbReference type="Proteomes" id="UP000192491"/>
    </source>
</evidence>
<evidence type="ECO:0000259" key="7">
    <source>
        <dbReference type="PROSITE" id="PS51902"/>
    </source>
</evidence>
<evidence type="ECO:0000256" key="1">
    <source>
        <dbReference type="ARBA" id="ARBA00022723"/>
    </source>
</evidence>
<dbReference type="InterPro" id="IPR004487">
    <property type="entry name" value="Clp_protease_ATP-bd_su_ClpX"/>
</dbReference>
<dbReference type="SUPFAM" id="SSF57716">
    <property type="entry name" value="Glucocorticoid receptor-like (DNA-binding domain)"/>
    <property type="match status" value="1"/>
</dbReference>
<protein>
    <submittedName>
        <fullName evidence="8">ATP-dependent protease ATP-binding subunit ClpX</fullName>
    </submittedName>
</protein>
<feature type="binding site" evidence="6">
    <location>
        <position position="11"/>
    </location>
    <ligand>
        <name>Zn(2+)</name>
        <dbReference type="ChEBI" id="CHEBI:29105"/>
    </ligand>
</feature>
<dbReference type="Proteomes" id="UP000192491">
    <property type="component" value="Unassembled WGS sequence"/>
</dbReference>
<dbReference type="PANTHER" id="PTHR48102">
    <property type="entry name" value="ATP-DEPENDENT CLP PROTEASE ATP-BINDING SUBUNIT CLPX-LIKE, MITOCHONDRIAL-RELATED"/>
    <property type="match status" value="1"/>
</dbReference>
<sequence length="435" mass="47379">MSDKTSACSFCGQEQTAHIPLIAGMNGHICEACVRLAHQVISTWSRKRSMSEPLKTPLKPLQIKAILDGYVIGQDTAKETLALAVAVYNHFKRLNLETDKPRICTRADKSVVELDKSNILLLGPSGTGKTLLASTLARIVGVPFVIADATTLTQAGYVGEDVESIIARLLDSADGNKELAEWGIVYIDEIDKLARSGENSHGTRDVGGEGVQQALLKLVEGTTVKVPAKGRKDQAPVMLDTRNILFIVGGAFSGLEKLLEKRLKPGAKGIGFHSTHTPDDPKADKLRLFSEVQPEDLRHFGLIPEFIGRFPVITALHELDEDALVRILTEPQNALTKQYQQLFALDNAELEFTNDALRAIAQKAIAHGTGARGLRGVLETLLRRLMFTLPSEENVARCVVTEEIVKGEAEIALEYRKPDAPTVEAQNLALLQSTA</sequence>
<dbReference type="SUPFAM" id="SSF52540">
    <property type="entry name" value="P-loop containing nucleoside triphosphate hydrolases"/>
    <property type="match status" value="1"/>
</dbReference>
<keyword evidence="8" id="KW-0645">Protease</keyword>
<feature type="binding site" evidence="6">
    <location>
        <position position="33"/>
    </location>
    <ligand>
        <name>Zn(2+)</name>
        <dbReference type="ChEBI" id="CHEBI:29105"/>
    </ligand>
</feature>
<dbReference type="SMART" id="SM00382">
    <property type="entry name" value="AAA"/>
    <property type="match status" value="1"/>
</dbReference>
<comment type="caution">
    <text evidence="8">The sequence shown here is derived from an EMBL/GenBank/DDBJ whole genome shotgun (WGS) entry which is preliminary data.</text>
</comment>
<dbReference type="Gene3D" id="6.20.220.10">
    <property type="entry name" value="ClpX chaperone, C4-type zinc finger domain"/>
    <property type="match status" value="1"/>
</dbReference>
<proteinExistence type="inferred from homology"/>
<dbReference type="SMART" id="SM01086">
    <property type="entry name" value="ClpB_D2-small"/>
    <property type="match status" value="1"/>
</dbReference>
<evidence type="ECO:0000256" key="3">
    <source>
        <dbReference type="ARBA" id="ARBA00022833"/>
    </source>
</evidence>
<dbReference type="AlphaFoldDB" id="A0A1Y1Q8G6"/>
<dbReference type="Pfam" id="PF06689">
    <property type="entry name" value="zf-C4_ClpX"/>
    <property type="match status" value="1"/>
</dbReference>
<evidence type="ECO:0000256" key="4">
    <source>
        <dbReference type="ARBA" id="ARBA00022840"/>
    </source>
</evidence>